<evidence type="ECO:0000313" key="1">
    <source>
        <dbReference type="EMBL" id="AGB01954.1"/>
    </source>
</evidence>
<organism evidence="1 2">
    <name type="scientific">Methanoregula formicica (strain DSM 22288 / NBRC 105244 / SMSP)</name>
    <dbReference type="NCBI Taxonomy" id="593750"/>
    <lineage>
        <taxon>Archaea</taxon>
        <taxon>Methanobacteriati</taxon>
        <taxon>Methanobacteriota</taxon>
        <taxon>Stenosarchaea group</taxon>
        <taxon>Methanomicrobia</taxon>
        <taxon>Methanomicrobiales</taxon>
        <taxon>Methanoregulaceae</taxon>
        <taxon>Methanoregula</taxon>
    </lineage>
</organism>
<reference evidence="2" key="1">
    <citation type="submission" date="2011-12" db="EMBL/GenBank/DDBJ databases">
        <title>Complete sequence of Methanoregula formicicum SMSP.</title>
        <authorList>
            <person name="Lucas S."/>
            <person name="Han J."/>
            <person name="Lapidus A."/>
            <person name="Cheng J.-F."/>
            <person name="Goodwin L."/>
            <person name="Pitluck S."/>
            <person name="Peters L."/>
            <person name="Ovchinnikova G."/>
            <person name="Teshima H."/>
            <person name="Detter J.C."/>
            <person name="Han C."/>
            <person name="Tapia R."/>
            <person name="Land M."/>
            <person name="Hauser L."/>
            <person name="Kyrpides N."/>
            <person name="Ivanova N."/>
            <person name="Pagani I."/>
            <person name="Imachi H."/>
            <person name="Tamaki H."/>
            <person name="Sekiguchi Y."/>
            <person name="Kamagata Y."/>
            <person name="Cadillo-Quiroz H."/>
            <person name="Zinder S."/>
            <person name="Liu W.-T."/>
            <person name="Woyke T."/>
        </authorList>
    </citation>
    <scope>NUCLEOTIDE SEQUENCE [LARGE SCALE GENOMIC DNA]</scope>
    <source>
        <strain evidence="2">DSM 22288 / NBRC 105244 / SMSP</strain>
    </source>
</reference>
<reference evidence="1 2" key="2">
    <citation type="journal article" date="2014" name="Genome Announc.">
        <title>Complete Genome Sequence of Methanoregula formicica SMSPT, a Mesophilic Hydrogenotrophic Methanogen Isolated from a Methanogenic Upflow Anaerobic Sludge Blanket Reactor.</title>
        <authorList>
            <person name="Yamamoto K."/>
            <person name="Tamaki H."/>
            <person name="Cadillo-Quiroz H."/>
            <person name="Imachi H."/>
            <person name="Kyrpides N."/>
            <person name="Woyke T."/>
            <person name="Goodwin L."/>
            <person name="Zinder S.H."/>
            <person name="Kamagata Y."/>
            <person name="Liu W.T."/>
        </authorList>
    </citation>
    <scope>NUCLEOTIDE SEQUENCE [LARGE SCALE GENOMIC DNA]</scope>
    <source>
        <strain evidence="2">DSM 22288 / NBRC 105244 / SMSP</strain>
    </source>
</reference>
<sequence>MNLNIFMTIHDFAVIREFMDTVLLAKPAML</sequence>
<keyword evidence="2" id="KW-1185">Reference proteome</keyword>
<dbReference type="Proteomes" id="UP000010824">
    <property type="component" value="Chromosome"/>
</dbReference>
<dbReference type="KEGG" id="mfo:Metfor_0899"/>
<dbReference type="InParanoid" id="L0HFT7"/>
<protein>
    <submittedName>
        <fullName evidence="1">Uncharacterized protein</fullName>
    </submittedName>
</protein>
<dbReference type="AlphaFoldDB" id="L0HFT7"/>
<evidence type="ECO:0000313" key="2">
    <source>
        <dbReference type="Proteomes" id="UP000010824"/>
    </source>
</evidence>
<dbReference type="HOGENOM" id="CLU_3401570_0_0_2"/>
<dbReference type="EMBL" id="CP003167">
    <property type="protein sequence ID" value="AGB01954.1"/>
    <property type="molecule type" value="Genomic_DNA"/>
</dbReference>
<gene>
    <name evidence="1" type="ordered locus">Metfor_0899</name>
</gene>
<proteinExistence type="predicted"/>
<accession>L0HFT7</accession>
<name>L0HFT7_METFS</name>